<evidence type="ECO:0000313" key="3">
    <source>
        <dbReference type="Proteomes" id="UP000634136"/>
    </source>
</evidence>
<evidence type="ECO:0000313" key="2">
    <source>
        <dbReference type="EMBL" id="KAF7822107.1"/>
    </source>
</evidence>
<protein>
    <submittedName>
        <fullName evidence="2">Uncharacterized protein</fullName>
    </submittedName>
</protein>
<reference evidence="2" key="1">
    <citation type="submission" date="2020-09" db="EMBL/GenBank/DDBJ databases">
        <title>Genome-Enabled Discovery of Anthraquinone Biosynthesis in Senna tora.</title>
        <authorList>
            <person name="Kang S.-H."/>
            <person name="Pandey R.P."/>
            <person name="Lee C.-M."/>
            <person name="Sim J.-S."/>
            <person name="Jeong J.-T."/>
            <person name="Choi B.-S."/>
            <person name="Jung M."/>
            <person name="Ginzburg D."/>
            <person name="Zhao K."/>
            <person name="Won S.Y."/>
            <person name="Oh T.-J."/>
            <person name="Yu Y."/>
            <person name="Kim N.-H."/>
            <person name="Lee O.R."/>
            <person name="Lee T.-H."/>
            <person name="Bashyal P."/>
            <person name="Kim T.-S."/>
            <person name="Lee W.-H."/>
            <person name="Kawkins C."/>
            <person name="Kim C.-K."/>
            <person name="Kim J.S."/>
            <person name="Ahn B.O."/>
            <person name="Rhee S.Y."/>
            <person name="Sohng J.K."/>
        </authorList>
    </citation>
    <scope>NUCLEOTIDE SEQUENCE</scope>
    <source>
        <tissue evidence="2">Leaf</tissue>
    </source>
</reference>
<proteinExistence type="predicted"/>
<keyword evidence="3" id="KW-1185">Reference proteome</keyword>
<name>A0A834TIX8_9FABA</name>
<comment type="caution">
    <text evidence="2">The sequence shown here is derived from an EMBL/GenBank/DDBJ whole genome shotgun (WGS) entry which is preliminary data.</text>
</comment>
<evidence type="ECO:0000256" key="1">
    <source>
        <dbReference type="SAM" id="MobiDB-lite"/>
    </source>
</evidence>
<dbReference type="EMBL" id="JAAIUW010000008">
    <property type="protein sequence ID" value="KAF7822107.1"/>
    <property type="molecule type" value="Genomic_DNA"/>
</dbReference>
<feature type="compositionally biased region" description="Basic residues" evidence="1">
    <location>
        <begin position="49"/>
        <end position="64"/>
    </location>
</feature>
<sequence>MSKGSMDKKPIMQGVPYCSSFASPAFRVMIAEAWFDSIDGCVGGERLSSSKKKHSRKRRRDGFKRRVFSRISKRSLDKKPITPYVTDCSTFTNVAFDESIEEAWFDSNVVFDFDYDDV</sequence>
<accession>A0A834TIX8</accession>
<organism evidence="2 3">
    <name type="scientific">Senna tora</name>
    <dbReference type="NCBI Taxonomy" id="362788"/>
    <lineage>
        <taxon>Eukaryota</taxon>
        <taxon>Viridiplantae</taxon>
        <taxon>Streptophyta</taxon>
        <taxon>Embryophyta</taxon>
        <taxon>Tracheophyta</taxon>
        <taxon>Spermatophyta</taxon>
        <taxon>Magnoliopsida</taxon>
        <taxon>eudicotyledons</taxon>
        <taxon>Gunneridae</taxon>
        <taxon>Pentapetalae</taxon>
        <taxon>rosids</taxon>
        <taxon>fabids</taxon>
        <taxon>Fabales</taxon>
        <taxon>Fabaceae</taxon>
        <taxon>Caesalpinioideae</taxon>
        <taxon>Cassia clade</taxon>
        <taxon>Senna</taxon>
    </lineage>
</organism>
<dbReference type="AlphaFoldDB" id="A0A834TIX8"/>
<dbReference type="Proteomes" id="UP000634136">
    <property type="component" value="Unassembled WGS sequence"/>
</dbReference>
<feature type="region of interest" description="Disordered" evidence="1">
    <location>
        <begin position="41"/>
        <end position="64"/>
    </location>
</feature>
<gene>
    <name evidence="2" type="ORF">G2W53_027562</name>
</gene>